<keyword evidence="11" id="KW-0732">Signal</keyword>
<dbReference type="InterPro" id="IPR031158">
    <property type="entry name" value="GH10_AS"/>
</dbReference>
<dbReference type="RefSeq" id="WP_379256762.1">
    <property type="nucleotide sequence ID" value="NZ_JBHSVQ010000001.1"/>
</dbReference>
<dbReference type="InterPro" id="IPR017853">
    <property type="entry name" value="GH"/>
</dbReference>
<organism evidence="13 14">
    <name type="scientific">Paenibacillus rhizoplanae</name>
    <dbReference type="NCBI Taxonomy" id="1917181"/>
    <lineage>
        <taxon>Bacteria</taxon>
        <taxon>Bacillati</taxon>
        <taxon>Bacillota</taxon>
        <taxon>Bacilli</taxon>
        <taxon>Bacillales</taxon>
        <taxon>Paenibacillaceae</taxon>
        <taxon>Paenibacillus</taxon>
    </lineage>
</organism>
<gene>
    <name evidence="13" type="ORF">ACFSX3_00890</name>
</gene>
<keyword evidence="7 9" id="KW-0624">Polysaccharide degradation</keyword>
<dbReference type="PROSITE" id="PS51257">
    <property type="entry name" value="PROKAR_LIPOPROTEIN"/>
    <property type="match status" value="1"/>
</dbReference>
<comment type="similarity">
    <text evidence="9">Belongs to the glycosyl hydrolase 10 (cellulase F) family.</text>
</comment>
<feature type="domain" description="GH10" evidence="12">
    <location>
        <begin position="78"/>
        <end position="419"/>
    </location>
</feature>
<evidence type="ECO:0000256" key="6">
    <source>
        <dbReference type="ARBA" id="ARBA00023295"/>
    </source>
</evidence>
<dbReference type="Proteomes" id="UP001597448">
    <property type="component" value="Unassembled WGS sequence"/>
</dbReference>
<evidence type="ECO:0000256" key="11">
    <source>
        <dbReference type="SAM" id="SignalP"/>
    </source>
</evidence>
<evidence type="ECO:0000256" key="5">
    <source>
        <dbReference type="ARBA" id="ARBA00023277"/>
    </source>
</evidence>
<dbReference type="PANTHER" id="PTHR31490">
    <property type="entry name" value="GLYCOSYL HYDROLASE"/>
    <property type="match status" value="1"/>
</dbReference>
<reference evidence="14" key="1">
    <citation type="journal article" date="2019" name="Int. J. Syst. Evol. Microbiol.">
        <title>The Global Catalogue of Microorganisms (GCM) 10K type strain sequencing project: providing services to taxonomists for standard genome sequencing and annotation.</title>
        <authorList>
            <consortium name="The Broad Institute Genomics Platform"/>
            <consortium name="The Broad Institute Genome Sequencing Center for Infectious Disease"/>
            <person name="Wu L."/>
            <person name="Ma J."/>
        </authorList>
    </citation>
    <scope>NUCLEOTIDE SEQUENCE [LARGE SCALE GENOMIC DNA]</scope>
    <source>
        <strain evidence="14">CCM 8725</strain>
    </source>
</reference>
<evidence type="ECO:0000256" key="4">
    <source>
        <dbReference type="ARBA" id="ARBA00022801"/>
    </source>
</evidence>
<dbReference type="InterPro" id="IPR044846">
    <property type="entry name" value="GH10"/>
</dbReference>
<dbReference type="Gene3D" id="3.20.20.80">
    <property type="entry name" value="Glycosidases"/>
    <property type="match status" value="1"/>
</dbReference>
<feature type="active site" description="Nucleophile" evidence="8">
    <location>
        <position position="330"/>
    </location>
</feature>
<keyword evidence="4 9" id="KW-0378">Hydrolase</keyword>
<dbReference type="Pfam" id="PF00331">
    <property type="entry name" value="Glyco_hydro_10"/>
    <property type="match status" value="1"/>
</dbReference>
<dbReference type="PROSITE" id="PS00591">
    <property type="entry name" value="GH10_1"/>
    <property type="match status" value="1"/>
</dbReference>
<evidence type="ECO:0000256" key="7">
    <source>
        <dbReference type="ARBA" id="ARBA00023326"/>
    </source>
</evidence>
<feature type="region of interest" description="Disordered" evidence="10">
    <location>
        <begin position="32"/>
        <end position="78"/>
    </location>
</feature>
<evidence type="ECO:0000256" key="8">
    <source>
        <dbReference type="PROSITE-ProRule" id="PRU10061"/>
    </source>
</evidence>
<feature type="chain" id="PRO_5045222380" description="Beta-xylanase" evidence="11">
    <location>
        <begin position="32"/>
        <end position="419"/>
    </location>
</feature>
<dbReference type="PANTHER" id="PTHR31490:SF90">
    <property type="entry name" value="ENDO-1,4-BETA-XYLANASE A"/>
    <property type="match status" value="1"/>
</dbReference>
<comment type="pathway">
    <text evidence="2">Glycan degradation; xylan degradation.</text>
</comment>
<dbReference type="PRINTS" id="PR00134">
    <property type="entry name" value="GLHYDRLASE10"/>
</dbReference>
<evidence type="ECO:0000313" key="14">
    <source>
        <dbReference type="Proteomes" id="UP001597448"/>
    </source>
</evidence>
<keyword evidence="3" id="KW-0858">Xylan degradation</keyword>
<evidence type="ECO:0000259" key="12">
    <source>
        <dbReference type="PROSITE" id="PS51760"/>
    </source>
</evidence>
<evidence type="ECO:0000256" key="9">
    <source>
        <dbReference type="RuleBase" id="RU361174"/>
    </source>
</evidence>
<dbReference type="PROSITE" id="PS51760">
    <property type="entry name" value="GH10_2"/>
    <property type="match status" value="1"/>
</dbReference>
<dbReference type="SMART" id="SM00633">
    <property type="entry name" value="Glyco_10"/>
    <property type="match status" value="1"/>
</dbReference>
<sequence>MRQNNRTSTPARLARSIVFAAALLGLSGCSAPGGDAAPAAPSPGPQESAASSPAASPGGTPAAAATASPEAAAEAPVQQEAAPLAAAYADYFPIGAAVEPDQTEGATAELLKRHVNWLVAENAMKPDAIAPAEGTFTWERADRIVAFAKANGMGLRFHTLVWHSQTPEWFFRDEAGQAMADETDAAGREANKKLLLKRLDSYITAVVSRYKDDISSWDVVNEVIEPNDPDGMRASDWYKITGTGFIETAFRSARKAGGPGLKLYINDYGTESPEKRDRLYELVKDMLAKGVPIDGVGHQTHINLEYPSVESIIESMEKFHALGLDNQITELDMSLYVYNDLSDVGPVVPEDILQRQAARYGELFAALRDRKELLSGVMFWGIADDHTWLSTFPVERTEAPMLFDRQHQPKPAFQTVTDF</sequence>
<protein>
    <recommendedName>
        <fullName evidence="9">Beta-xylanase</fullName>
        <ecNumber evidence="9">3.2.1.8</ecNumber>
    </recommendedName>
</protein>
<comment type="catalytic activity">
    <reaction evidence="1 9">
        <text>Endohydrolysis of (1-&gt;4)-beta-D-xylosidic linkages in xylans.</text>
        <dbReference type="EC" id="3.2.1.8"/>
    </reaction>
</comment>
<accession>A0ABW5F3H0</accession>
<evidence type="ECO:0000313" key="13">
    <source>
        <dbReference type="EMBL" id="MFD2408402.1"/>
    </source>
</evidence>
<dbReference type="EC" id="3.2.1.8" evidence="9"/>
<dbReference type="InterPro" id="IPR001000">
    <property type="entry name" value="GH10_dom"/>
</dbReference>
<keyword evidence="14" id="KW-1185">Reference proteome</keyword>
<evidence type="ECO:0000256" key="3">
    <source>
        <dbReference type="ARBA" id="ARBA00022651"/>
    </source>
</evidence>
<keyword evidence="5 9" id="KW-0119">Carbohydrate metabolism</keyword>
<evidence type="ECO:0000256" key="10">
    <source>
        <dbReference type="SAM" id="MobiDB-lite"/>
    </source>
</evidence>
<feature type="signal peptide" evidence="11">
    <location>
        <begin position="1"/>
        <end position="31"/>
    </location>
</feature>
<dbReference type="SUPFAM" id="SSF51445">
    <property type="entry name" value="(Trans)glycosidases"/>
    <property type="match status" value="1"/>
</dbReference>
<keyword evidence="6 9" id="KW-0326">Glycosidase</keyword>
<proteinExistence type="inferred from homology"/>
<comment type="caution">
    <text evidence="13">The sequence shown here is derived from an EMBL/GenBank/DDBJ whole genome shotgun (WGS) entry which is preliminary data.</text>
</comment>
<evidence type="ECO:0000256" key="1">
    <source>
        <dbReference type="ARBA" id="ARBA00000681"/>
    </source>
</evidence>
<dbReference type="EMBL" id="JBHUKY010000003">
    <property type="protein sequence ID" value="MFD2408402.1"/>
    <property type="molecule type" value="Genomic_DNA"/>
</dbReference>
<name>A0ABW5F3H0_9BACL</name>
<evidence type="ECO:0000256" key="2">
    <source>
        <dbReference type="ARBA" id="ARBA00004851"/>
    </source>
</evidence>